<dbReference type="Pfam" id="PF13476">
    <property type="entry name" value="AAA_23"/>
    <property type="match status" value="1"/>
</dbReference>
<dbReference type="InterPro" id="IPR027417">
    <property type="entry name" value="P-loop_NTPase"/>
</dbReference>
<dbReference type="Gene3D" id="3.40.50.300">
    <property type="entry name" value="P-loop containing nucleotide triphosphate hydrolases"/>
    <property type="match status" value="2"/>
</dbReference>
<protein>
    <submittedName>
        <fullName evidence="4">Chromosome segregation protein</fullName>
    </submittedName>
</protein>
<gene>
    <name evidence="4" type="ORF">ACWI_06870</name>
</gene>
<keyword evidence="2" id="KW-0472">Membrane</keyword>
<feature type="domain" description="Rad50/SbcC-type AAA" evidence="3">
    <location>
        <begin position="6"/>
        <end position="228"/>
    </location>
</feature>
<name>A0A1F2PKS8_9FIRM</name>
<organism evidence="4 5">
    <name type="scientific">Acetobacterium wieringae</name>
    <dbReference type="NCBI Taxonomy" id="52694"/>
    <lineage>
        <taxon>Bacteria</taxon>
        <taxon>Bacillati</taxon>
        <taxon>Bacillota</taxon>
        <taxon>Clostridia</taxon>
        <taxon>Eubacteriales</taxon>
        <taxon>Eubacteriaceae</taxon>
        <taxon>Acetobacterium</taxon>
    </lineage>
</organism>
<evidence type="ECO:0000313" key="4">
    <source>
        <dbReference type="EMBL" id="OFV71937.1"/>
    </source>
</evidence>
<evidence type="ECO:0000256" key="2">
    <source>
        <dbReference type="SAM" id="Phobius"/>
    </source>
</evidence>
<dbReference type="EMBL" id="LKEU01000014">
    <property type="protein sequence ID" value="OFV71937.1"/>
    <property type="molecule type" value="Genomic_DNA"/>
</dbReference>
<evidence type="ECO:0000256" key="1">
    <source>
        <dbReference type="SAM" id="Coils"/>
    </source>
</evidence>
<feature type="coiled-coil region" evidence="1">
    <location>
        <begin position="200"/>
        <end position="251"/>
    </location>
</feature>
<dbReference type="PANTHER" id="PTHR41259:SF1">
    <property type="entry name" value="DOUBLE-STRAND BREAK REPAIR RAD50 ATPASE, PUTATIVE-RELATED"/>
    <property type="match status" value="1"/>
</dbReference>
<sequence length="769" mass="87692">MRIKTLTIKAFGKFKDQTIDFKPGLNLVYGRNEAGKTTVQTFIQGMFFGFYKPYRKKKTYSEEYEKYMPWNQFDYSGSLVYEVDGREIRLERNFLRSKDSLFIYDNTTGKIINDQFKYDGVIRQHLPLGNQGMTAVIYNNTVNMRQTAHDNEAGSQDEVRDSYIEMQNSSGIEINFKGIARRLEEKKNAIGRSGQSKSRIGAAIRERDELRELLKEAEAAYAKVAENQEKITRNQMKMKRIEAENDFLSQESVVKRKKELLASYERINKLEKENNRLSKIIKEDQIYEGYNYKTLEGLKAISNQAERLSDQMDYIEKEMADASEHLKTIRQKEAAKRSSLAGHTLEGIAEDYELFKKEETEVAEVDKKTNVIINIIATLVTLLGMGLVGLANMGMMGTSQGIENLSLTVGVTMAIVGVVGLSYGISATLKKRRILKEKQIIPIQEEILAKYQLKDGPSFDSYYKKVIRNQKELEQLQNEGELIIIQHSRHQAGYEVLFEQRRGIIRDLDRKLAEYQVKNIAEYAERCEKAQQLEELKIRFNGNLELLENLLETVNGGKTEDGQAVWHKASPKSEELLSLGKEIARLEGENSALTDGIGLPVEIKETIKTLDSQIQAFDTEISACNAALEIISTIQKDCHQDSAPELNKNIGDILDTLTQHYKGVKIDDAMKLKVIDPKGGDFRDVDQLSAGTMDQVHFAFRYGISELISHEMPFILDEPFVRYDKQRKTEALKLLAELSSSRQVILFTCDDVEENLLRSLGASYHKIVL</sequence>
<dbReference type="Proteomes" id="UP000176244">
    <property type="component" value="Unassembled WGS sequence"/>
</dbReference>
<accession>A0A1F2PKS8</accession>
<dbReference type="RefSeq" id="WP_070370033.1">
    <property type="nucleotide sequence ID" value="NZ_CP097897.1"/>
</dbReference>
<dbReference type="PANTHER" id="PTHR41259">
    <property type="entry name" value="DOUBLE-STRAND BREAK REPAIR RAD50 ATPASE, PUTATIVE-RELATED"/>
    <property type="match status" value="1"/>
</dbReference>
<dbReference type="GO" id="GO:0016887">
    <property type="term" value="F:ATP hydrolysis activity"/>
    <property type="evidence" value="ECO:0007669"/>
    <property type="project" value="InterPro"/>
</dbReference>
<proteinExistence type="predicted"/>
<feature type="coiled-coil region" evidence="1">
    <location>
        <begin position="298"/>
        <end position="325"/>
    </location>
</feature>
<keyword evidence="1" id="KW-0175">Coiled coil</keyword>
<evidence type="ECO:0000259" key="3">
    <source>
        <dbReference type="Pfam" id="PF13476"/>
    </source>
</evidence>
<keyword evidence="2" id="KW-0812">Transmembrane</keyword>
<keyword evidence="2" id="KW-1133">Transmembrane helix</keyword>
<dbReference type="OrthoDB" id="9764467at2"/>
<evidence type="ECO:0000313" key="5">
    <source>
        <dbReference type="Proteomes" id="UP000176244"/>
    </source>
</evidence>
<feature type="transmembrane region" description="Helical" evidence="2">
    <location>
        <begin position="405"/>
        <end position="429"/>
    </location>
</feature>
<dbReference type="AlphaFoldDB" id="A0A1F2PKS8"/>
<dbReference type="GO" id="GO:0006302">
    <property type="term" value="P:double-strand break repair"/>
    <property type="evidence" value="ECO:0007669"/>
    <property type="project" value="InterPro"/>
</dbReference>
<dbReference type="SUPFAM" id="SSF52540">
    <property type="entry name" value="P-loop containing nucleoside triphosphate hydrolases"/>
    <property type="match status" value="1"/>
</dbReference>
<comment type="caution">
    <text evidence="4">The sequence shown here is derived from an EMBL/GenBank/DDBJ whole genome shotgun (WGS) entry which is preliminary data.</text>
</comment>
<dbReference type="STRING" id="52694.ACWI_06870"/>
<feature type="transmembrane region" description="Helical" evidence="2">
    <location>
        <begin position="371"/>
        <end position="393"/>
    </location>
</feature>
<dbReference type="InterPro" id="IPR038729">
    <property type="entry name" value="Rad50/SbcC_AAA"/>
</dbReference>
<reference evidence="4 5" key="1">
    <citation type="submission" date="2015-09" db="EMBL/GenBank/DDBJ databases">
        <title>Genome sequence of Acetobacterium wieringae DSM 1911.</title>
        <authorList>
            <person name="Poehlein A."/>
            <person name="Bengelsdorf F.R."/>
            <person name="Schiel-Bengelsdorf B."/>
            <person name="Duerre P."/>
            <person name="Daniel R."/>
        </authorList>
    </citation>
    <scope>NUCLEOTIDE SEQUENCE [LARGE SCALE GENOMIC DNA]</scope>
    <source>
        <strain evidence="4 5">DSM 1911</strain>
    </source>
</reference>